<evidence type="ECO:0000259" key="1">
    <source>
        <dbReference type="Pfam" id="PF03372"/>
    </source>
</evidence>
<keyword evidence="3" id="KW-1185">Reference proteome</keyword>
<keyword evidence="2" id="KW-0255">Endonuclease</keyword>
<dbReference type="Pfam" id="PF03372">
    <property type="entry name" value="Exo_endo_phos"/>
    <property type="match status" value="1"/>
</dbReference>
<protein>
    <submittedName>
        <fullName evidence="2">Endonuclease/exonuclease/phosphatase family protein</fullName>
    </submittedName>
</protein>
<evidence type="ECO:0000313" key="2">
    <source>
        <dbReference type="EMBL" id="MCK0536773.1"/>
    </source>
</evidence>
<dbReference type="EMBL" id="JALKII010000002">
    <property type="protein sequence ID" value="MCK0536773.1"/>
    <property type="molecule type" value="Genomic_DNA"/>
</dbReference>
<feature type="domain" description="Endonuclease/exonuclease/phosphatase" evidence="1">
    <location>
        <begin position="37"/>
        <end position="264"/>
    </location>
</feature>
<dbReference type="Gene3D" id="3.60.10.10">
    <property type="entry name" value="Endonuclease/exonuclease/phosphatase"/>
    <property type="match status" value="1"/>
</dbReference>
<organism evidence="2 3">
    <name type="scientific">Alcanivorax quisquiliarum</name>
    <dbReference type="NCBI Taxonomy" id="2933565"/>
    <lineage>
        <taxon>Bacteria</taxon>
        <taxon>Pseudomonadati</taxon>
        <taxon>Pseudomonadota</taxon>
        <taxon>Gammaproteobacteria</taxon>
        <taxon>Oceanospirillales</taxon>
        <taxon>Alcanivoracaceae</taxon>
        <taxon>Alcanivorax</taxon>
    </lineage>
</organism>
<keyword evidence="2" id="KW-0540">Nuclease</keyword>
<accession>A0ABT0E4M7</accession>
<keyword evidence="2" id="KW-0378">Hydrolase</keyword>
<dbReference type="GO" id="GO:0004519">
    <property type="term" value="F:endonuclease activity"/>
    <property type="evidence" value="ECO:0007669"/>
    <property type="project" value="UniProtKB-KW"/>
</dbReference>
<dbReference type="InterPro" id="IPR005135">
    <property type="entry name" value="Endo/exonuclease/phosphatase"/>
</dbReference>
<evidence type="ECO:0000313" key="3">
    <source>
        <dbReference type="Proteomes" id="UP001165524"/>
    </source>
</evidence>
<dbReference type="PANTHER" id="PTHR14859">
    <property type="entry name" value="CALCOFLUOR WHITE HYPERSENSITIVE PROTEIN PRECURSOR"/>
    <property type="match status" value="1"/>
</dbReference>
<name>A0ABT0E4M7_9GAMM</name>
<dbReference type="InterPro" id="IPR036691">
    <property type="entry name" value="Endo/exonu/phosph_ase_sf"/>
</dbReference>
<dbReference type="Proteomes" id="UP001165524">
    <property type="component" value="Unassembled WGS sequence"/>
</dbReference>
<gene>
    <name evidence="2" type="ORF">MU846_03550</name>
</gene>
<proteinExistence type="predicted"/>
<dbReference type="PANTHER" id="PTHR14859:SF15">
    <property type="entry name" value="ENDONUCLEASE_EXONUCLEASE_PHOSPHATASE DOMAIN-CONTAINING PROTEIN"/>
    <property type="match status" value="1"/>
</dbReference>
<comment type="caution">
    <text evidence="2">The sequence shown here is derived from an EMBL/GenBank/DDBJ whole genome shotgun (WGS) entry which is preliminary data.</text>
</comment>
<reference evidence="2" key="1">
    <citation type="submission" date="2022-04" db="EMBL/GenBank/DDBJ databases">
        <title>Alcanivorax sp. CY1518 draft genome sequence.</title>
        <authorList>
            <person name="Zhao G."/>
            <person name="An M."/>
        </authorList>
    </citation>
    <scope>NUCLEOTIDE SEQUENCE</scope>
    <source>
        <strain evidence="2">CY1518</strain>
    </source>
</reference>
<dbReference type="SUPFAM" id="SSF56219">
    <property type="entry name" value="DNase I-like"/>
    <property type="match status" value="1"/>
</dbReference>
<dbReference type="InterPro" id="IPR051916">
    <property type="entry name" value="GPI-anchor_lipid_remodeler"/>
</dbReference>
<sequence>MAKAPARKGFSLVREGLRRRTRQPSMIELPDDRLKLLSFNIQAGIGTSKFSDYITGSWKHLVAHPESVDNIQRIAEVLREYDMVALQEVDGGSLRSKFLNQLVHLASLADFPFWHQQLNRNLGRLGQFSNGLLSRVVPYHVEDHRLPGLPGRGAFIVKYGHPAMPLVVVGVHLALGGKHRNAQLAYLSKLLREYRYVVIMGDFNCLPEQLLNSPLAELDLRLMDGEHRTYPSWAPEKHLDHILVSSGLQAVQTEVLESCLLSDHLPVATEILVPDDVRAASLLPLPPGR</sequence>